<dbReference type="InterPro" id="IPR002885">
    <property type="entry name" value="PPR_rpt"/>
</dbReference>
<dbReference type="PANTHER" id="PTHR47447:SF17">
    <property type="entry name" value="OS12G0638900 PROTEIN"/>
    <property type="match status" value="1"/>
</dbReference>
<dbReference type="PANTHER" id="PTHR47447">
    <property type="entry name" value="OS03G0856100 PROTEIN"/>
    <property type="match status" value="1"/>
</dbReference>
<dbReference type="Pfam" id="PF13812">
    <property type="entry name" value="PPR_3"/>
    <property type="match status" value="1"/>
</dbReference>
<comment type="caution">
    <text evidence="3">The sequence shown here is derived from an EMBL/GenBank/DDBJ whole genome shotgun (WGS) entry which is preliminary data.</text>
</comment>
<keyword evidence="2" id="KW-0732">Signal</keyword>
<accession>A0A812RT78</accession>
<evidence type="ECO:0000313" key="4">
    <source>
        <dbReference type="Proteomes" id="UP000604046"/>
    </source>
</evidence>
<proteinExistence type="predicted"/>
<keyword evidence="1" id="KW-0677">Repeat</keyword>
<protein>
    <submittedName>
        <fullName evidence="3">Uncharacterized protein</fullName>
    </submittedName>
</protein>
<dbReference type="AlphaFoldDB" id="A0A812RT78"/>
<sequence length="341" mass="37206">MASSAARWMALLTAVMSFWACTPSFGVPASRQEPLSVVRERTGLSMSQKAPKGTFELSREEELLASRLSELGKKGDWQSARRLYGSYTGSGVPVLNAAMQAAYRCGQFQEAARIYKKLRNLRVEVNAISLQVGLKIFGKLQDSAMVGAIWAEAIEREWADRFTCGARIDAAAYTGDVEGAATVLDTMFTRKIEVDVQKFSSAILACAKAKRPSHNAAMYLFNTMLDNDISPTIVTFTNLAQAHVKASLEQIQRVRALMKEYKAPCDAVFAESYLNALLQGRRVPTGTGSSVQALTAKLADLPEREGRLKEAQSALLEMQAANVKVTALCQAFLGYVQQAGL</sequence>
<evidence type="ECO:0000313" key="3">
    <source>
        <dbReference type="EMBL" id="CAE7451726.1"/>
    </source>
</evidence>
<evidence type="ECO:0000256" key="1">
    <source>
        <dbReference type="ARBA" id="ARBA00022737"/>
    </source>
</evidence>
<dbReference type="EMBL" id="CAJNDS010002368">
    <property type="protein sequence ID" value="CAE7451726.1"/>
    <property type="molecule type" value="Genomic_DNA"/>
</dbReference>
<keyword evidence="4" id="KW-1185">Reference proteome</keyword>
<gene>
    <name evidence="3" type="ORF">SNAT2548_LOCUS24737</name>
</gene>
<reference evidence="3" key="1">
    <citation type="submission" date="2021-02" db="EMBL/GenBank/DDBJ databases">
        <authorList>
            <person name="Dougan E. K."/>
            <person name="Rhodes N."/>
            <person name="Thang M."/>
            <person name="Chan C."/>
        </authorList>
    </citation>
    <scope>NUCLEOTIDE SEQUENCE</scope>
</reference>
<dbReference type="Proteomes" id="UP000604046">
    <property type="component" value="Unassembled WGS sequence"/>
</dbReference>
<dbReference type="Gene3D" id="1.25.40.10">
    <property type="entry name" value="Tetratricopeptide repeat domain"/>
    <property type="match status" value="1"/>
</dbReference>
<name>A0A812RT78_9DINO</name>
<dbReference type="InterPro" id="IPR011990">
    <property type="entry name" value="TPR-like_helical_dom_sf"/>
</dbReference>
<evidence type="ECO:0000256" key="2">
    <source>
        <dbReference type="SAM" id="SignalP"/>
    </source>
</evidence>
<organism evidence="3 4">
    <name type="scientific">Symbiodinium natans</name>
    <dbReference type="NCBI Taxonomy" id="878477"/>
    <lineage>
        <taxon>Eukaryota</taxon>
        <taxon>Sar</taxon>
        <taxon>Alveolata</taxon>
        <taxon>Dinophyceae</taxon>
        <taxon>Suessiales</taxon>
        <taxon>Symbiodiniaceae</taxon>
        <taxon>Symbiodinium</taxon>
    </lineage>
</organism>
<feature type="signal peptide" evidence="2">
    <location>
        <begin position="1"/>
        <end position="26"/>
    </location>
</feature>
<feature type="chain" id="PRO_5033045579" evidence="2">
    <location>
        <begin position="27"/>
        <end position="341"/>
    </location>
</feature>